<dbReference type="PANTHER" id="PTHR32268">
    <property type="entry name" value="HOMOSERINE O-ACETYLTRANSFERASE"/>
    <property type="match status" value="1"/>
</dbReference>
<evidence type="ECO:0000313" key="6">
    <source>
        <dbReference type="EMBL" id="TMW65572.1"/>
    </source>
</evidence>
<proteinExistence type="inferred from homology"/>
<sequence>MLLRTRVARNARCVAVKSTRTGRFGRPGSPFSSSSPLQDELETPADPHGRSATYHVPTPFTLENGSVLDDVQVAYTTYGQLNAARDNAIVICHPLTSNSFVHEWWGAMVAPEWTDRYFIVCANILGSCLGTTGPASIHPVTQRPYGPSFPRVTMRDAVQLHKRLVQEELGIQKIQSVIGGSLGGMQTLEWALLAEPDYVKSIVSVAANSHHSAWQIGMLEMQRQAIYMDPLFQGGHYDPQAPPRRGLALARETALISYRTHEAYRTKFGREQVREQQEECRPSKHPRYQVQSYLAYQGQKFMSTFDANSYLTLSHLADSHDVGRGRGGIAAALATIEQPALIIGIESDVLYPLVEQRELAEALPTATFEVLNTINGHDDLFIEQETISRLARAFLDQQQC</sequence>
<dbReference type="NCBIfam" id="NF001209">
    <property type="entry name" value="PRK00175.1"/>
    <property type="match status" value="1"/>
</dbReference>
<feature type="domain" description="AB hydrolase-1" evidence="5">
    <location>
        <begin position="88"/>
        <end position="371"/>
    </location>
</feature>
<dbReference type="Gene3D" id="3.40.50.1820">
    <property type="entry name" value="alpha/beta hydrolase"/>
    <property type="match status" value="1"/>
</dbReference>
<evidence type="ECO:0000259" key="5">
    <source>
        <dbReference type="Pfam" id="PF00561"/>
    </source>
</evidence>
<dbReference type="InterPro" id="IPR029058">
    <property type="entry name" value="AB_hydrolase_fold"/>
</dbReference>
<dbReference type="InterPro" id="IPR008220">
    <property type="entry name" value="HAT_MetX-like"/>
</dbReference>
<reference evidence="6" key="1">
    <citation type="submission" date="2019-03" db="EMBL/GenBank/DDBJ databases">
        <title>Long read genome sequence of the mycoparasitic Pythium oligandrum ATCC 38472 isolated from sugarbeet rhizosphere.</title>
        <authorList>
            <person name="Gaulin E."/>
        </authorList>
    </citation>
    <scope>NUCLEOTIDE SEQUENCE</scope>
    <source>
        <strain evidence="6">ATCC 38472_TT</strain>
    </source>
</reference>
<dbReference type="EMBL" id="SPLM01000037">
    <property type="protein sequence ID" value="TMW65572.1"/>
    <property type="molecule type" value="Genomic_DNA"/>
</dbReference>
<feature type="active site" description="Nucleophile" evidence="3">
    <location>
        <position position="181"/>
    </location>
</feature>
<evidence type="ECO:0000256" key="2">
    <source>
        <dbReference type="ARBA" id="ARBA00022679"/>
    </source>
</evidence>
<dbReference type="FunFam" id="3.40.50.1820:FF:001160">
    <property type="entry name" value="Homoserine O-acetyltransferase"/>
    <property type="match status" value="1"/>
</dbReference>
<feature type="region of interest" description="Disordered" evidence="4">
    <location>
        <begin position="19"/>
        <end position="52"/>
    </location>
</feature>
<organism evidence="6 7">
    <name type="scientific">Pythium oligandrum</name>
    <name type="common">Mycoparasitic fungus</name>
    <dbReference type="NCBI Taxonomy" id="41045"/>
    <lineage>
        <taxon>Eukaryota</taxon>
        <taxon>Sar</taxon>
        <taxon>Stramenopiles</taxon>
        <taxon>Oomycota</taxon>
        <taxon>Peronosporomycetes</taxon>
        <taxon>Pythiales</taxon>
        <taxon>Pythiaceae</taxon>
        <taxon>Pythium</taxon>
    </lineage>
</organism>
<evidence type="ECO:0000256" key="3">
    <source>
        <dbReference type="PIRSR" id="PIRSR000443-1"/>
    </source>
</evidence>
<gene>
    <name evidence="6" type="ORF">Poli38472_008214</name>
</gene>
<feature type="compositionally biased region" description="Low complexity" evidence="4">
    <location>
        <begin position="22"/>
        <end position="36"/>
    </location>
</feature>
<accession>A0A8K1CLB0</accession>
<protein>
    <recommendedName>
        <fullName evidence="5">AB hydrolase-1 domain-containing protein</fullName>
    </recommendedName>
</protein>
<evidence type="ECO:0000256" key="4">
    <source>
        <dbReference type="SAM" id="MobiDB-lite"/>
    </source>
</evidence>
<evidence type="ECO:0000256" key="1">
    <source>
        <dbReference type="ARBA" id="ARBA00006886"/>
    </source>
</evidence>
<name>A0A8K1CLB0_PYTOL</name>
<dbReference type="Proteomes" id="UP000794436">
    <property type="component" value="Unassembled WGS sequence"/>
</dbReference>
<feature type="active site" evidence="3">
    <location>
        <position position="348"/>
    </location>
</feature>
<dbReference type="AlphaFoldDB" id="A0A8K1CLB0"/>
<evidence type="ECO:0000313" key="7">
    <source>
        <dbReference type="Proteomes" id="UP000794436"/>
    </source>
</evidence>
<dbReference type="GO" id="GO:0009086">
    <property type="term" value="P:methionine biosynthetic process"/>
    <property type="evidence" value="ECO:0007669"/>
    <property type="project" value="TreeGrafter"/>
</dbReference>
<dbReference type="Pfam" id="PF00561">
    <property type="entry name" value="Abhydrolase_1"/>
    <property type="match status" value="1"/>
</dbReference>
<feature type="active site" evidence="3">
    <location>
        <position position="377"/>
    </location>
</feature>
<dbReference type="PIRSF" id="PIRSF000443">
    <property type="entry name" value="Homoser_Ac_trans"/>
    <property type="match status" value="1"/>
</dbReference>
<comment type="similarity">
    <text evidence="1">Belongs to the AB hydrolase superfamily. MetX family.</text>
</comment>
<dbReference type="PANTHER" id="PTHR32268:SF11">
    <property type="entry name" value="HOMOSERINE O-ACETYLTRANSFERASE"/>
    <property type="match status" value="1"/>
</dbReference>
<dbReference type="OrthoDB" id="191364at2759"/>
<dbReference type="HAMAP" id="MF_00296">
    <property type="entry name" value="MetX_acyltransf"/>
    <property type="match status" value="1"/>
</dbReference>
<dbReference type="InterPro" id="IPR000073">
    <property type="entry name" value="AB_hydrolase_1"/>
</dbReference>
<keyword evidence="2" id="KW-0808">Transferase</keyword>
<dbReference type="GO" id="GO:0004414">
    <property type="term" value="F:homoserine O-acetyltransferase activity"/>
    <property type="evidence" value="ECO:0007669"/>
    <property type="project" value="TreeGrafter"/>
</dbReference>
<dbReference type="NCBIfam" id="TIGR01392">
    <property type="entry name" value="homoserO_Ac_trn"/>
    <property type="match status" value="1"/>
</dbReference>
<dbReference type="SUPFAM" id="SSF53474">
    <property type="entry name" value="alpha/beta-Hydrolases"/>
    <property type="match status" value="1"/>
</dbReference>
<keyword evidence="7" id="KW-1185">Reference proteome</keyword>
<comment type="caution">
    <text evidence="6">The sequence shown here is derived from an EMBL/GenBank/DDBJ whole genome shotgun (WGS) entry which is preliminary data.</text>
</comment>
<dbReference type="GO" id="GO:0009092">
    <property type="term" value="P:homoserine metabolic process"/>
    <property type="evidence" value="ECO:0007669"/>
    <property type="project" value="TreeGrafter"/>
</dbReference>